<evidence type="ECO:0000259" key="7">
    <source>
        <dbReference type="PROSITE" id="PS50835"/>
    </source>
</evidence>
<dbReference type="Pfam" id="PF19236">
    <property type="entry name" value="ADAMTS_CR_3"/>
    <property type="match status" value="1"/>
</dbReference>
<feature type="domain" description="Ig-like" evidence="7">
    <location>
        <begin position="786"/>
        <end position="883"/>
    </location>
</feature>
<dbReference type="EMBL" id="JAOYFB010000001">
    <property type="protein sequence ID" value="KAK4004704.1"/>
    <property type="molecule type" value="Genomic_DNA"/>
</dbReference>
<feature type="compositionally biased region" description="Low complexity" evidence="6">
    <location>
        <begin position="1072"/>
        <end position="1082"/>
    </location>
</feature>
<dbReference type="InterPro" id="IPR050439">
    <property type="entry name" value="ADAMTS_ADAMTS-like"/>
</dbReference>
<dbReference type="InterPro" id="IPR036179">
    <property type="entry name" value="Ig-like_dom_sf"/>
</dbReference>
<feature type="compositionally biased region" description="Low complexity" evidence="6">
    <location>
        <begin position="1024"/>
        <end position="1041"/>
    </location>
</feature>
<feature type="region of interest" description="Disordered" evidence="6">
    <location>
        <begin position="740"/>
        <end position="801"/>
    </location>
</feature>
<feature type="compositionally biased region" description="Polar residues" evidence="6">
    <location>
        <begin position="1361"/>
        <end position="1373"/>
    </location>
</feature>
<keyword evidence="5" id="KW-1015">Disulfide bond</keyword>
<feature type="compositionally biased region" description="Polar residues" evidence="6">
    <location>
        <begin position="891"/>
        <end position="911"/>
    </location>
</feature>
<feature type="compositionally biased region" description="Polar residues" evidence="6">
    <location>
        <begin position="413"/>
        <end position="424"/>
    </location>
</feature>
<comment type="caution">
    <text evidence="9">The sequence shown here is derived from an EMBL/GenBank/DDBJ whole genome shotgun (WGS) entry which is preliminary data.</text>
</comment>
<gene>
    <name evidence="9" type="ORF">OUZ56_006431</name>
</gene>
<evidence type="ECO:0000313" key="9">
    <source>
        <dbReference type="EMBL" id="KAK4004704.1"/>
    </source>
</evidence>
<dbReference type="SUPFAM" id="SSF48726">
    <property type="entry name" value="Immunoglobulin"/>
    <property type="match status" value="1"/>
</dbReference>
<feature type="compositionally biased region" description="Basic and acidic residues" evidence="6">
    <location>
        <begin position="927"/>
        <end position="936"/>
    </location>
</feature>
<evidence type="ECO:0000256" key="6">
    <source>
        <dbReference type="SAM" id="MobiDB-lite"/>
    </source>
</evidence>
<evidence type="ECO:0000256" key="5">
    <source>
        <dbReference type="ARBA" id="ARBA00023157"/>
    </source>
</evidence>
<feature type="compositionally biased region" description="Basic residues" evidence="6">
    <location>
        <begin position="1348"/>
        <end position="1357"/>
    </location>
</feature>
<accession>A0ABQ9YVN8</accession>
<dbReference type="Pfam" id="PF00090">
    <property type="entry name" value="TSP_1"/>
    <property type="match status" value="1"/>
</dbReference>
<feature type="compositionally biased region" description="Acidic residues" evidence="6">
    <location>
        <begin position="392"/>
        <end position="404"/>
    </location>
</feature>
<dbReference type="InterPro" id="IPR013273">
    <property type="entry name" value="ADAMTS/ADAMTS-like"/>
</dbReference>
<dbReference type="InterPro" id="IPR007110">
    <property type="entry name" value="Ig-like_dom"/>
</dbReference>
<dbReference type="InterPro" id="IPR003598">
    <property type="entry name" value="Ig_sub2"/>
</dbReference>
<dbReference type="SMART" id="SM00209">
    <property type="entry name" value="TSP1"/>
    <property type="match status" value="10"/>
</dbReference>
<dbReference type="InterPro" id="IPR013783">
    <property type="entry name" value="Ig-like_fold"/>
</dbReference>
<comment type="subcellular location">
    <subcellularLocation>
        <location evidence="1">Secreted</location>
    </subcellularLocation>
</comment>
<feature type="domain" description="PLAC" evidence="8">
    <location>
        <begin position="1298"/>
        <end position="1335"/>
    </location>
</feature>
<dbReference type="SMART" id="SM00408">
    <property type="entry name" value="IGc2"/>
    <property type="match status" value="1"/>
</dbReference>
<evidence type="ECO:0000313" key="10">
    <source>
        <dbReference type="Proteomes" id="UP001234178"/>
    </source>
</evidence>
<feature type="compositionally biased region" description="Low complexity" evidence="6">
    <location>
        <begin position="358"/>
        <end position="381"/>
    </location>
</feature>
<sequence>MMMDHHIEAATLDDFGGNETRDPLEPQWSTWSQWAPCSRTCDGGATYQTRRCMDTVRGCGINGRSIRYQICNMQPCPEMVDFRLQQCQNYNSIPYQGKLYNWVPTVDKSTPTCSLSCRAVNTSLVVQHAARVHDGTRCNPGSLDMCIDGICQPVGCDLQLNSDWKVDACGVCGGDGSTCADSSDDLVVGYRWEFGHRLSTCTASCDGGEQEVEIICRDAVTGLEVSDQTLCDQSNRPAPKIVQCHTDPCPPKWIVGPWDACSLTCGGGIKERRVYCQQGRNNSKVDDVICSALIGHKARTHEPCNTHDCPSWFQGPWSQCSTPCGDDGVQTRVVVCRDARGHVTNACRLQDQPPTSRACPSQPACPSTAAPPTTITAPNRAPRQKVTPFSLFDDEEADEQEEDEKELKGVLVQQPTGSISSGSVPSALLSEKLQVGEISLVPTDPTFIAGDWSPCSVTCGDGTREREVNCKIFLEFSKTIAKLPDKECPGLKPAEIEPCFMRPCSLSNKYEPWIDQFSDQSNYKLMLATRKPVEDLRAATKMELTSGGGASGGPVTVTKPSHSVPASVTGPLLAHTWKSSGFSQCSASCLGGVQESIIECVREQDGQRVSPHLCPMERRPDAITRTCNDVPCPPRWNTSDFSTCSRTCGGGVQTREVHCIHEVARGGSNTLPVGADLCPQPPPRAQQFCNMIDCPVEWKTGEWSQCSSPCDGGFKVRKVSCQQLLALGQVLTKTANHCNPTSRPAESKPCNTGKQCSRVAEEPEEETKATTVGSAPERPPPASDLPKIQSTNQNFVQQSQSKKKVTLKIGGKATVFKGTQIKIRCPVKHYDKSKINWMKDHILLVKSQKYELNKKGMLRIRDATYSDSGVYSCIAGRSAANITVTVRPAPTASSNLENDWDSSSPGANGNRSKVDGSHVKHSVHPSADSKTDESLRRSSSGGGTSWPASVPVGQRSKEEEEEEEEEDVKEMKGNSLVNKGHKSGFDHGARVAAKPNADETLTSGTTGPFFPDHDQHQPEVGQPSSSAASKNSKNAASRTAAGKNGGHNRSKLRNASAGHHGQQHQKTRANKSASHPVSAGSSSASAVILGKGKADTLKFEWLLTPWSKCSQTCGGSGFQVRAVQCIARLNNVTKSVEASLCEDAGLANPDDAGLEVTPALTVRSKQPATVQKCGLDTCPRWVAASWTPCHQSRCFTWNTALQKRQLDCVMDNGTLLDPLLCNDRDKPSQKRECFNENCRGAWKVSDWSHCSATCGSIGHQSRMLRCVWHGTDSPAGLACADLPRLPVTRPCRGPSCPLRGQCRDQSSYCGLVQTLELCYIPRYRQHCCQTCQHHHQLKDTEPFGRSQSNKKKKKKFKHPNDNVNASSTDDIRS</sequence>
<dbReference type="PANTHER" id="PTHR13723:SF313">
    <property type="entry name" value="PEPTIDASE M12B DOMAIN-CONTAINING PROTEIN"/>
    <property type="match status" value="1"/>
</dbReference>
<keyword evidence="4" id="KW-0677">Repeat</keyword>
<evidence type="ECO:0000259" key="8">
    <source>
        <dbReference type="PROSITE" id="PS50900"/>
    </source>
</evidence>
<feature type="region of interest" description="Disordered" evidence="6">
    <location>
        <begin position="891"/>
        <end position="1082"/>
    </location>
</feature>
<evidence type="ECO:0000256" key="1">
    <source>
        <dbReference type="ARBA" id="ARBA00004613"/>
    </source>
</evidence>
<dbReference type="SMART" id="SM00409">
    <property type="entry name" value="IG"/>
    <property type="match status" value="1"/>
</dbReference>
<feature type="region of interest" description="Disordered" evidence="6">
    <location>
        <begin position="352"/>
        <end position="424"/>
    </location>
</feature>
<organism evidence="9 10">
    <name type="scientific">Daphnia magna</name>
    <dbReference type="NCBI Taxonomy" id="35525"/>
    <lineage>
        <taxon>Eukaryota</taxon>
        <taxon>Metazoa</taxon>
        <taxon>Ecdysozoa</taxon>
        <taxon>Arthropoda</taxon>
        <taxon>Crustacea</taxon>
        <taxon>Branchiopoda</taxon>
        <taxon>Diplostraca</taxon>
        <taxon>Cladocera</taxon>
        <taxon>Anomopoda</taxon>
        <taxon>Daphniidae</taxon>
        <taxon>Daphnia</taxon>
    </lineage>
</organism>
<protein>
    <submittedName>
        <fullName evidence="9">Uncharacterized protein</fullName>
    </submittedName>
</protein>
<dbReference type="PRINTS" id="PR01857">
    <property type="entry name" value="ADAMTSFAMILY"/>
</dbReference>
<dbReference type="SUPFAM" id="SSF82895">
    <property type="entry name" value="TSP-1 type 1 repeat"/>
    <property type="match status" value="9"/>
</dbReference>
<keyword evidence="10" id="KW-1185">Reference proteome</keyword>
<dbReference type="PROSITE" id="PS50900">
    <property type="entry name" value="PLAC"/>
    <property type="match status" value="1"/>
</dbReference>
<evidence type="ECO:0000256" key="2">
    <source>
        <dbReference type="ARBA" id="ARBA00022525"/>
    </source>
</evidence>
<keyword evidence="3" id="KW-0732">Signal</keyword>
<dbReference type="InterPro" id="IPR003599">
    <property type="entry name" value="Ig_sub"/>
</dbReference>
<dbReference type="PROSITE" id="PS50835">
    <property type="entry name" value="IG_LIKE"/>
    <property type="match status" value="1"/>
</dbReference>
<dbReference type="InterPro" id="IPR000884">
    <property type="entry name" value="TSP1_rpt"/>
</dbReference>
<dbReference type="Proteomes" id="UP001234178">
    <property type="component" value="Unassembled WGS sequence"/>
</dbReference>
<proteinExistence type="predicted"/>
<reference evidence="9 10" key="1">
    <citation type="journal article" date="2023" name="Nucleic Acids Res.">
        <title>The hologenome of Daphnia magna reveals possible DNA methylation and microbiome-mediated evolution of the host genome.</title>
        <authorList>
            <person name="Chaturvedi A."/>
            <person name="Li X."/>
            <person name="Dhandapani V."/>
            <person name="Marshall H."/>
            <person name="Kissane S."/>
            <person name="Cuenca-Cambronero M."/>
            <person name="Asole G."/>
            <person name="Calvet F."/>
            <person name="Ruiz-Romero M."/>
            <person name="Marangio P."/>
            <person name="Guigo R."/>
            <person name="Rago D."/>
            <person name="Mirbahai L."/>
            <person name="Eastwood N."/>
            <person name="Colbourne J.K."/>
            <person name="Zhou J."/>
            <person name="Mallon E."/>
            <person name="Orsini L."/>
        </authorList>
    </citation>
    <scope>NUCLEOTIDE SEQUENCE [LARGE SCALE GENOMIC DNA]</scope>
    <source>
        <strain evidence="9">LRV0_1</strain>
    </source>
</reference>
<feature type="compositionally biased region" description="Acidic residues" evidence="6">
    <location>
        <begin position="959"/>
        <end position="968"/>
    </location>
</feature>
<dbReference type="Gene3D" id="2.60.40.10">
    <property type="entry name" value="Immunoglobulins"/>
    <property type="match status" value="1"/>
</dbReference>
<dbReference type="InterPro" id="IPR010909">
    <property type="entry name" value="PLAC"/>
</dbReference>
<dbReference type="Pfam" id="PF07679">
    <property type="entry name" value="I-set"/>
    <property type="match status" value="1"/>
</dbReference>
<dbReference type="InterPro" id="IPR045371">
    <property type="entry name" value="ADAMTS_CR_3"/>
</dbReference>
<dbReference type="InterPro" id="IPR036383">
    <property type="entry name" value="TSP1_rpt_sf"/>
</dbReference>
<keyword evidence="2" id="KW-0964">Secreted</keyword>
<dbReference type="PANTHER" id="PTHR13723">
    <property type="entry name" value="ADAMTS A DISINTEGRIN AND METALLOPROTEASE WITH THROMBOSPONDIN MOTIFS PROTEASE"/>
    <property type="match status" value="1"/>
</dbReference>
<evidence type="ECO:0000256" key="4">
    <source>
        <dbReference type="ARBA" id="ARBA00022737"/>
    </source>
</evidence>
<dbReference type="Gene3D" id="2.20.100.10">
    <property type="entry name" value="Thrombospondin type-1 (TSP1) repeat"/>
    <property type="match status" value="9"/>
</dbReference>
<evidence type="ECO:0000256" key="3">
    <source>
        <dbReference type="ARBA" id="ARBA00022729"/>
    </source>
</evidence>
<feature type="region of interest" description="Disordered" evidence="6">
    <location>
        <begin position="1341"/>
        <end position="1373"/>
    </location>
</feature>
<dbReference type="Pfam" id="PF19030">
    <property type="entry name" value="TSP1_ADAMTS"/>
    <property type="match status" value="8"/>
</dbReference>
<dbReference type="PROSITE" id="PS50092">
    <property type="entry name" value="TSP1"/>
    <property type="match status" value="9"/>
</dbReference>
<dbReference type="Pfam" id="PF08686">
    <property type="entry name" value="PLAC"/>
    <property type="match status" value="1"/>
</dbReference>
<feature type="compositionally biased region" description="Polar residues" evidence="6">
    <location>
        <begin position="740"/>
        <end position="755"/>
    </location>
</feature>
<dbReference type="InterPro" id="IPR013098">
    <property type="entry name" value="Ig_I-set"/>
</dbReference>
<name>A0ABQ9YVN8_9CRUS</name>
<feature type="compositionally biased region" description="Polar residues" evidence="6">
    <location>
        <begin position="788"/>
        <end position="800"/>
    </location>
</feature>